<dbReference type="InterPro" id="IPR000644">
    <property type="entry name" value="CBS_dom"/>
</dbReference>
<keyword evidence="3" id="KW-1185">Reference proteome</keyword>
<evidence type="ECO:0000313" key="3">
    <source>
        <dbReference type="Proteomes" id="UP000442707"/>
    </source>
</evidence>
<evidence type="ECO:0000313" key="2">
    <source>
        <dbReference type="EMBL" id="KAB1149978.1"/>
    </source>
</evidence>
<evidence type="ECO:0000259" key="1">
    <source>
        <dbReference type="Pfam" id="PF00571"/>
    </source>
</evidence>
<dbReference type="InterPro" id="IPR046342">
    <property type="entry name" value="CBS_dom_sf"/>
</dbReference>
<dbReference type="Pfam" id="PF00571">
    <property type="entry name" value="CBS"/>
    <property type="match status" value="2"/>
</dbReference>
<dbReference type="AlphaFoldDB" id="A0A6H9V901"/>
<sequence length="152" mass="16221">MRARDLAGPYPTVSADADALDAARLLIQERLPALLVLDRDDHPYAVVPSARVIGALLPWYMREGPIPTTVVDVHFDEEAREGMAGRSVTDWLPRGRITPAVVGPDAPPSQIAALMARKDTPIVAVVERNSDKATLIGAVTATALLEHIIGGS</sequence>
<dbReference type="EMBL" id="VZRB01000002">
    <property type="protein sequence ID" value="KAB1149978.1"/>
    <property type="molecule type" value="Genomic_DNA"/>
</dbReference>
<feature type="domain" description="CBS" evidence="1">
    <location>
        <begin position="9"/>
        <end position="56"/>
    </location>
</feature>
<dbReference type="Proteomes" id="UP000442707">
    <property type="component" value="Unassembled WGS sequence"/>
</dbReference>
<name>A0A6H9V901_9ACTN</name>
<dbReference type="SUPFAM" id="SSF54631">
    <property type="entry name" value="CBS-domain pair"/>
    <property type="match status" value="1"/>
</dbReference>
<organism evidence="2 3">
    <name type="scientific">Streptomyces luteolifulvus</name>
    <dbReference type="NCBI Taxonomy" id="2615112"/>
    <lineage>
        <taxon>Bacteria</taxon>
        <taxon>Bacillati</taxon>
        <taxon>Actinomycetota</taxon>
        <taxon>Actinomycetes</taxon>
        <taxon>Kitasatosporales</taxon>
        <taxon>Streptomycetaceae</taxon>
        <taxon>Streptomyces</taxon>
    </lineage>
</organism>
<proteinExistence type="predicted"/>
<gene>
    <name evidence="2" type="ORF">F7R91_03900</name>
</gene>
<dbReference type="RefSeq" id="WP_150944463.1">
    <property type="nucleotide sequence ID" value="NZ_VZRB01000002.1"/>
</dbReference>
<dbReference type="Gene3D" id="3.10.580.10">
    <property type="entry name" value="CBS-domain"/>
    <property type="match status" value="1"/>
</dbReference>
<comment type="caution">
    <text evidence="2">The sequence shown here is derived from an EMBL/GenBank/DDBJ whole genome shotgun (WGS) entry which is preliminary data.</text>
</comment>
<reference evidence="2 3" key="1">
    <citation type="submission" date="2019-09" db="EMBL/GenBank/DDBJ databases">
        <title>Screening of Novel Bioactive Compounds from Soil-Associated.</title>
        <authorList>
            <person name="Zhao S."/>
        </authorList>
    </citation>
    <scope>NUCLEOTIDE SEQUENCE [LARGE SCALE GENOMIC DNA]</scope>
    <source>
        <strain evidence="2 3">HIT-DPA4</strain>
    </source>
</reference>
<accession>A0A6H9V901</accession>
<feature type="domain" description="CBS" evidence="1">
    <location>
        <begin position="99"/>
        <end position="149"/>
    </location>
</feature>
<protein>
    <submittedName>
        <fullName evidence="2">CBS domain-containing protein</fullName>
    </submittedName>
</protein>